<evidence type="ECO:0000256" key="2">
    <source>
        <dbReference type="SAM" id="MobiDB-lite"/>
    </source>
</evidence>
<keyword evidence="3" id="KW-0732">Signal</keyword>
<dbReference type="GO" id="GO:0004867">
    <property type="term" value="F:serine-type endopeptidase inhibitor activity"/>
    <property type="evidence" value="ECO:0007669"/>
    <property type="project" value="UniProtKB-KW"/>
</dbReference>
<dbReference type="InterPro" id="IPR036084">
    <property type="entry name" value="Ser_inhib-like_sf"/>
</dbReference>
<dbReference type="Proteomes" id="UP000887575">
    <property type="component" value="Unassembled WGS sequence"/>
</dbReference>
<dbReference type="SUPFAM" id="SSF57567">
    <property type="entry name" value="Serine protease inhibitors"/>
    <property type="match status" value="2"/>
</dbReference>
<dbReference type="AlphaFoldDB" id="A0AAF3EB16"/>
<proteinExistence type="predicted"/>
<evidence type="ECO:0008006" key="6">
    <source>
        <dbReference type="Google" id="ProtNLM"/>
    </source>
</evidence>
<keyword evidence="4" id="KW-1185">Reference proteome</keyword>
<evidence type="ECO:0000313" key="4">
    <source>
        <dbReference type="Proteomes" id="UP000887575"/>
    </source>
</evidence>
<feature type="region of interest" description="Disordered" evidence="2">
    <location>
        <begin position="35"/>
        <end position="54"/>
    </location>
</feature>
<evidence type="ECO:0000256" key="3">
    <source>
        <dbReference type="SAM" id="SignalP"/>
    </source>
</evidence>
<organism evidence="4 5">
    <name type="scientific">Mesorhabditis belari</name>
    <dbReference type="NCBI Taxonomy" id="2138241"/>
    <lineage>
        <taxon>Eukaryota</taxon>
        <taxon>Metazoa</taxon>
        <taxon>Ecdysozoa</taxon>
        <taxon>Nematoda</taxon>
        <taxon>Chromadorea</taxon>
        <taxon>Rhabditida</taxon>
        <taxon>Rhabditina</taxon>
        <taxon>Rhabditomorpha</taxon>
        <taxon>Rhabditoidea</taxon>
        <taxon>Rhabditidae</taxon>
        <taxon>Mesorhabditinae</taxon>
        <taxon>Mesorhabditis</taxon>
    </lineage>
</organism>
<reference evidence="5" key="1">
    <citation type="submission" date="2024-02" db="UniProtKB">
        <authorList>
            <consortium name="WormBaseParasite"/>
        </authorList>
    </citation>
    <scope>IDENTIFICATION</scope>
</reference>
<accession>A0AAF3EB16</accession>
<feature type="signal peptide" evidence="3">
    <location>
        <begin position="1"/>
        <end position="17"/>
    </location>
</feature>
<evidence type="ECO:0000256" key="1">
    <source>
        <dbReference type="ARBA" id="ARBA00022900"/>
    </source>
</evidence>
<protein>
    <recommendedName>
        <fullName evidence="6">TIL domain-containing protein</fullName>
    </recommendedName>
</protein>
<dbReference type="Gene3D" id="2.10.25.10">
    <property type="entry name" value="Laminin"/>
    <property type="match status" value="2"/>
</dbReference>
<dbReference type="WBParaSite" id="MBELARI_LOCUS1113">
    <property type="protein sequence ID" value="MBELARI_LOCUS1113"/>
    <property type="gene ID" value="MBELARI_LOCUS1113"/>
</dbReference>
<keyword evidence="1" id="KW-0646">Protease inhibitor</keyword>
<name>A0AAF3EB16_9BILA</name>
<feature type="chain" id="PRO_5041924598" description="TIL domain-containing protein" evidence="3">
    <location>
        <begin position="18"/>
        <end position="200"/>
    </location>
</feature>
<keyword evidence="1" id="KW-0722">Serine protease inhibitor</keyword>
<sequence length="200" mass="22499">MRFSLLIIFSMTTLVFCGDKVEEINDNSNWPPKLDRNAPCPHPNMERRDGGSASCDENCEDVIAEREGKEKPIRPCILIYIYNECHCKPGFARKAVDNAESPCPLANQHRRDGGLDVCETNCEDIRLERIGKEDIRPCPLVGVINGCFCKDGYVMKSLQDNTCVLKEQFQCPFPNQGDGEQCVTQIVMILDGKKEGKEPK</sequence>
<evidence type="ECO:0000313" key="5">
    <source>
        <dbReference type="WBParaSite" id="MBELARI_LOCUS1113"/>
    </source>
</evidence>